<dbReference type="Gene3D" id="1.10.10.10">
    <property type="entry name" value="Winged helix-like DNA-binding domain superfamily/Winged helix DNA-binding domain"/>
    <property type="match status" value="1"/>
</dbReference>
<evidence type="ECO:0000256" key="1">
    <source>
        <dbReference type="ARBA" id="ARBA00022603"/>
    </source>
</evidence>
<dbReference type="InterPro" id="IPR029063">
    <property type="entry name" value="SAM-dependent_MTases_sf"/>
</dbReference>
<dbReference type="PROSITE" id="PS51683">
    <property type="entry name" value="SAM_OMT_II"/>
    <property type="match status" value="1"/>
</dbReference>
<dbReference type="SUPFAM" id="SSF53335">
    <property type="entry name" value="S-adenosyl-L-methionine-dependent methyltransferases"/>
    <property type="match status" value="1"/>
</dbReference>
<reference evidence="6 7" key="1">
    <citation type="submission" date="2020-08" db="EMBL/GenBank/DDBJ databases">
        <title>Genomic Encyclopedia of Type Strains, Phase IV (KMG-IV): sequencing the most valuable type-strain genomes for metagenomic binning, comparative biology and taxonomic classification.</title>
        <authorList>
            <person name="Goeker M."/>
        </authorList>
    </citation>
    <scope>NUCLEOTIDE SEQUENCE [LARGE SCALE GENOMIC DNA]</scope>
    <source>
        <strain evidence="6 7">DSM 103462</strain>
    </source>
</reference>
<evidence type="ECO:0000256" key="3">
    <source>
        <dbReference type="ARBA" id="ARBA00022691"/>
    </source>
</evidence>
<name>A0A7W8G6P0_9SPIR</name>
<dbReference type="InterPro" id="IPR049480">
    <property type="entry name" value="BVU_1015-like_N"/>
</dbReference>
<dbReference type="SUPFAM" id="SSF46785">
    <property type="entry name" value="Winged helix' DNA-binding domain"/>
    <property type="match status" value="1"/>
</dbReference>
<keyword evidence="7" id="KW-1185">Reference proteome</keyword>
<organism evidence="6 7">
    <name type="scientific">Treponema ruminis</name>
    <dbReference type="NCBI Taxonomy" id="744515"/>
    <lineage>
        <taxon>Bacteria</taxon>
        <taxon>Pseudomonadati</taxon>
        <taxon>Spirochaetota</taxon>
        <taxon>Spirochaetia</taxon>
        <taxon>Spirochaetales</taxon>
        <taxon>Treponemataceae</taxon>
        <taxon>Treponema</taxon>
    </lineage>
</organism>
<dbReference type="InterPro" id="IPR001077">
    <property type="entry name" value="COMT_C"/>
</dbReference>
<sequence>MEMENKSYYEDKIRAIDAKVEAIKIAFSPMTFQAIRALIELGLLQKISDAGDKGISIKELSEASGISEYGVGVLVEMALGMGVVKINSTSDEEADGKSGLGKLVLGKIGWFLLEDDCTRVNFNFTNDICYKGAFNLIDSVKKGKPEGLKNFGDKWTTVYEALSTLPEREKKSWFEFDHFYSDVAFPEALPIVYAKKPKNLFDIGGNTAKWAITSCKYDPDVHVTIVDLPGQTAVAEKNAKDAGFADRISFVSGNVLDSETKLPAGANAVWMSQFLDCFSLHQITKILTKIYNSVDENCDIFVMEPLWDMQKYEGESYALQATSLYFTCIANGNSKMYRYGELVEAIEKAGFQLVTAHHNLGSNFYSILNFRKK</sequence>
<feature type="domain" description="BVU-1015-like N-terminal dimerisation-like" evidence="5">
    <location>
        <begin position="22"/>
        <end position="87"/>
    </location>
</feature>
<accession>A0A7W8G6P0</accession>
<evidence type="ECO:0000313" key="6">
    <source>
        <dbReference type="EMBL" id="MBB5224857.1"/>
    </source>
</evidence>
<dbReference type="PANTHER" id="PTHR43712:SF2">
    <property type="entry name" value="O-METHYLTRANSFERASE CICE"/>
    <property type="match status" value="1"/>
</dbReference>
<dbReference type="Gene3D" id="3.40.50.150">
    <property type="entry name" value="Vaccinia Virus protein VP39"/>
    <property type="match status" value="1"/>
</dbReference>
<evidence type="ECO:0008006" key="8">
    <source>
        <dbReference type="Google" id="ProtNLM"/>
    </source>
</evidence>
<keyword evidence="3" id="KW-0949">S-adenosyl-L-methionine</keyword>
<dbReference type="Gene3D" id="1.20.58.1390">
    <property type="match status" value="1"/>
</dbReference>
<feature type="domain" description="O-methyltransferase C-terminal" evidence="4">
    <location>
        <begin position="136"/>
        <end position="352"/>
    </location>
</feature>
<evidence type="ECO:0000259" key="4">
    <source>
        <dbReference type="Pfam" id="PF00891"/>
    </source>
</evidence>
<dbReference type="GO" id="GO:0008171">
    <property type="term" value="F:O-methyltransferase activity"/>
    <property type="evidence" value="ECO:0007669"/>
    <property type="project" value="InterPro"/>
</dbReference>
<dbReference type="Pfam" id="PF00891">
    <property type="entry name" value="Methyltransf_2"/>
    <property type="match status" value="1"/>
</dbReference>
<dbReference type="PIRSF" id="PIRSF005739">
    <property type="entry name" value="O-mtase"/>
    <property type="match status" value="1"/>
</dbReference>
<dbReference type="Pfam" id="PF21212">
    <property type="entry name" value="Dimerisation2-like_dom"/>
    <property type="match status" value="1"/>
</dbReference>
<keyword evidence="2" id="KW-0808">Transferase</keyword>
<keyword evidence="1" id="KW-0489">Methyltransferase</keyword>
<evidence type="ECO:0000256" key="2">
    <source>
        <dbReference type="ARBA" id="ARBA00022679"/>
    </source>
</evidence>
<dbReference type="InterPro" id="IPR036388">
    <property type="entry name" value="WH-like_DNA-bd_sf"/>
</dbReference>
<dbReference type="RefSeq" id="WP_221301041.1">
    <property type="nucleotide sequence ID" value="NZ_JACHFQ010000001.1"/>
</dbReference>
<dbReference type="PANTHER" id="PTHR43712">
    <property type="entry name" value="PUTATIVE (AFU_ORTHOLOGUE AFUA_4G14580)-RELATED"/>
    <property type="match status" value="1"/>
</dbReference>
<dbReference type="AlphaFoldDB" id="A0A7W8G6P0"/>
<dbReference type="InterPro" id="IPR016461">
    <property type="entry name" value="COMT-like"/>
</dbReference>
<evidence type="ECO:0000313" key="7">
    <source>
        <dbReference type="Proteomes" id="UP000518887"/>
    </source>
</evidence>
<dbReference type="EMBL" id="JACHFQ010000001">
    <property type="protein sequence ID" value="MBB5224857.1"/>
    <property type="molecule type" value="Genomic_DNA"/>
</dbReference>
<protein>
    <recommendedName>
        <fullName evidence="8">O-methyltransferase</fullName>
    </recommendedName>
</protein>
<proteinExistence type="predicted"/>
<dbReference type="GO" id="GO:0032259">
    <property type="term" value="P:methylation"/>
    <property type="evidence" value="ECO:0007669"/>
    <property type="project" value="UniProtKB-KW"/>
</dbReference>
<comment type="caution">
    <text evidence="6">The sequence shown here is derived from an EMBL/GenBank/DDBJ whole genome shotgun (WGS) entry which is preliminary data.</text>
</comment>
<evidence type="ECO:0000259" key="5">
    <source>
        <dbReference type="Pfam" id="PF21212"/>
    </source>
</evidence>
<dbReference type="Proteomes" id="UP000518887">
    <property type="component" value="Unassembled WGS sequence"/>
</dbReference>
<gene>
    <name evidence="6" type="ORF">HNP76_000197</name>
</gene>
<dbReference type="InterPro" id="IPR036390">
    <property type="entry name" value="WH_DNA-bd_sf"/>
</dbReference>